<dbReference type="AlphaFoldDB" id="A0A0S2DUM6"/>
<accession>A0A0S2DUM6</accession>
<sequence length="38" mass="4275">MLDLAVSAPYATVYRAVTSRADTLPGHIIRRRPLSLHR</sequence>
<dbReference type="KEGG" id="lab:LA76x_0025"/>
<dbReference type="PATRIC" id="fig|84531.7.peg.1334"/>
<evidence type="ECO:0000313" key="2">
    <source>
        <dbReference type="Proteomes" id="UP000060787"/>
    </source>
</evidence>
<organism evidence="1 2">
    <name type="scientific">Lysobacter antibioticus</name>
    <dbReference type="NCBI Taxonomy" id="84531"/>
    <lineage>
        <taxon>Bacteria</taxon>
        <taxon>Pseudomonadati</taxon>
        <taxon>Pseudomonadota</taxon>
        <taxon>Gammaproteobacteria</taxon>
        <taxon>Lysobacterales</taxon>
        <taxon>Lysobacteraceae</taxon>
        <taxon>Lysobacter</taxon>
    </lineage>
</organism>
<proteinExistence type="predicted"/>
<name>A0A0S2DUM6_LYSAN</name>
<gene>
    <name evidence="1" type="ORF">LA76x_0025</name>
</gene>
<dbReference type="Proteomes" id="UP000060787">
    <property type="component" value="Chromosome"/>
</dbReference>
<dbReference type="KEGG" id="laq:GLA29479_1346"/>
<keyword evidence="2" id="KW-1185">Reference proteome</keyword>
<dbReference type="EMBL" id="CP011129">
    <property type="protein sequence ID" value="ALN78187.1"/>
    <property type="molecule type" value="Genomic_DNA"/>
</dbReference>
<reference evidence="1 2" key="1">
    <citation type="journal article" date="2015" name="BMC Genomics">
        <title>Comparative genomics and metabolic profiling of the genus Lysobacter.</title>
        <authorList>
            <person name="de Bruijn I."/>
            <person name="Cheng X."/>
            <person name="de Jager V."/>
            <person name="Exposito R.G."/>
            <person name="Watrous J."/>
            <person name="Patel N."/>
            <person name="Postma J."/>
            <person name="Dorrestein P.C."/>
            <person name="Kobayashi D."/>
            <person name="Raaijmakers J.M."/>
        </authorList>
    </citation>
    <scope>NUCLEOTIDE SEQUENCE [LARGE SCALE GENOMIC DNA]</scope>
    <source>
        <strain evidence="1 2">76</strain>
    </source>
</reference>
<protein>
    <submittedName>
        <fullName evidence="1">Uncharacterized protein</fullName>
    </submittedName>
</protein>
<evidence type="ECO:0000313" key="1">
    <source>
        <dbReference type="EMBL" id="ALN78187.1"/>
    </source>
</evidence>